<feature type="domain" description="HTH lysR-type" evidence="5">
    <location>
        <begin position="6"/>
        <end position="63"/>
    </location>
</feature>
<dbReference type="InterPro" id="IPR000847">
    <property type="entry name" value="LysR_HTH_N"/>
</dbReference>
<dbReference type="PROSITE" id="PS50931">
    <property type="entry name" value="HTH_LYSR"/>
    <property type="match status" value="1"/>
</dbReference>
<dbReference type="InterPro" id="IPR005119">
    <property type="entry name" value="LysR_subst-bd"/>
</dbReference>
<dbReference type="InterPro" id="IPR036390">
    <property type="entry name" value="WH_DNA-bd_sf"/>
</dbReference>
<dbReference type="SUPFAM" id="SSF46785">
    <property type="entry name" value="Winged helix' DNA-binding domain"/>
    <property type="match status" value="1"/>
</dbReference>
<dbReference type="SUPFAM" id="SSF53850">
    <property type="entry name" value="Periplasmic binding protein-like II"/>
    <property type="match status" value="1"/>
</dbReference>
<dbReference type="RefSeq" id="WP_214507355.1">
    <property type="nucleotide sequence ID" value="NZ_JAHEPS010000004.1"/>
</dbReference>
<evidence type="ECO:0000313" key="7">
    <source>
        <dbReference type="Proteomes" id="UP001195903"/>
    </source>
</evidence>
<comment type="similarity">
    <text evidence="1">Belongs to the LysR transcriptional regulatory family.</text>
</comment>
<evidence type="ECO:0000256" key="4">
    <source>
        <dbReference type="ARBA" id="ARBA00023163"/>
    </source>
</evidence>
<evidence type="ECO:0000259" key="5">
    <source>
        <dbReference type="PROSITE" id="PS50931"/>
    </source>
</evidence>
<gene>
    <name evidence="6" type="ORF">KJI95_11505</name>
</gene>
<protein>
    <submittedName>
        <fullName evidence="6">LysR family transcriptional regulator</fullName>
    </submittedName>
</protein>
<reference evidence="6 7" key="1">
    <citation type="submission" date="2021-05" db="EMBL/GenBank/DDBJ databases">
        <title>Shewanella sp. JM162201.</title>
        <authorList>
            <person name="Xu S."/>
            <person name="Li A."/>
        </authorList>
    </citation>
    <scope>NUCLEOTIDE SEQUENCE [LARGE SCALE GENOMIC DNA]</scope>
    <source>
        <strain evidence="6 7">JM162201</strain>
    </source>
</reference>
<evidence type="ECO:0000256" key="3">
    <source>
        <dbReference type="ARBA" id="ARBA00023125"/>
    </source>
</evidence>
<evidence type="ECO:0000256" key="2">
    <source>
        <dbReference type="ARBA" id="ARBA00023015"/>
    </source>
</evidence>
<organism evidence="6 7">
    <name type="scientific">Shewanella jiangmenensis</name>
    <dbReference type="NCBI Taxonomy" id="2837387"/>
    <lineage>
        <taxon>Bacteria</taxon>
        <taxon>Pseudomonadati</taxon>
        <taxon>Pseudomonadota</taxon>
        <taxon>Gammaproteobacteria</taxon>
        <taxon>Alteromonadales</taxon>
        <taxon>Shewanellaceae</taxon>
        <taxon>Shewanella</taxon>
    </lineage>
</organism>
<comment type="caution">
    <text evidence="6">The sequence shown here is derived from an EMBL/GenBank/DDBJ whole genome shotgun (WGS) entry which is preliminary data.</text>
</comment>
<dbReference type="Gene3D" id="1.10.10.10">
    <property type="entry name" value="Winged helix-like DNA-binding domain superfamily/Winged helix DNA-binding domain"/>
    <property type="match status" value="1"/>
</dbReference>
<dbReference type="PRINTS" id="PR00039">
    <property type="entry name" value="HTHLYSR"/>
</dbReference>
<dbReference type="Proteomes" id="UP001195903">
    <property type="component" value="Unassembled WGS sequence"/>
</dbReference>
<evidence type="ECO:0000256" key="1">
    <source>
        <dbReference type="ARBA" id="ARBA00009437"/>
    </source>
</evidence>
<accession>A0ABS5V3X0</accession>
<sequence>MFAHLPSLNGLRVFEAAARHLSFKLAAKELELTPTAVSHQIRNLETQLNLSLFIRHTRAVELTLAGQTLFDSCQRVLRQLDQTLGQLGVGNQSLSICAAPGFAALWLAQRLPYFQRRFPEIEVSVSQSDTPAAKEADIIISRAAGRESSGSESPGSDSQSAGAILLGETLGVFASPAYLQRKHSQQTLMHVRRHGPATAQIGIQACWDEWQQLHGKFREPQLIEFDREDQLLQACLAGQGLALTSSLLVSAQVEQGWLKPCLPEKVLPGAGYSVTVAEGARDQQRVKHFIDWLKEQAGSHLLG</sequence>
<name>A0ABS5V3X0_9GAMM</name>
<dbReference type="Pfam" id="PF00126">
    <property type="entry name" value="HTH_1"/>
    <property type="match status" value="1"/>
</dbReference>
<dbReference type="Pfam" id="PF03466">
    <property type="entry name" value="LysR_substrate"/>
    <property type="match status" value="1"/>
</dbReference>
<proteinExistence type="inferred from homology"/>
<dbReference type="Gene3D" id="3.40.190.290">
    <property type="match status" value="1"/>
</dbReference>
<keyword evidence="4" id="KW-0804">Transcription</keyword>
<keyword evidence="7" id="KW-1185">Reference proteome</keyword>
<dbReference type="PANTHER" id="PTHR30537:SF26">
    <property type="entry name" value="GLYCINE CLEAVAGE SYSTEM TRANSCRIPTIONAL ACTIVATOR"/>
    <property type="match status" value="1"/>
</dbReference>
<keyword evidence="3" id="KW-0238">DNA-binding</keyword>
<dbReference type="InterPro" id="IPR036388">
    <property type="entry name" value="WH-like_DNA-bd_sf"/>
</dbReference>
<dbReference type="EMBL" id="JAHEPS010000004">
    <property type="protein sequence ID" value="MBT1445146.1"/>
    <property type="molecule type" value="Genomic_DNA"/>
</dbReference>
<dbReference type="InterPro" id="IPR058163">
    <property type="entry name" value="LysR-type_TF_proteobact-type"/>
</dbReference>
<evidence type="ECO:0000313" key="6">
    <source>
        <dbReference type="EMBL" id="MBT1445146.1"/>
    </source>
</evidence>
<dbReference type="PANTHER" id="PTHR30537">
    <property type="entry name" value="HTH-TYPE TRANSCRIPTIONAL REGULATOR"/>
    <property type="match status" value="1"/>
</dbReference>
<keyword evidence="2" id="KW-0805">Transcription regulation</keyword>